<organism evidence="1 2">
    <name type="scientific">Pelagibius litoralis</name>
    <dbReference type="NCBI Taxonomy" id="374515"/>
    <lineage>
        <taxon>Bacteria</taxon>
        <taxon>Pseudomonadati</taxon>
        <taxon>Pseudomonadota</taxon>
        <taxon>Alphaproteobacteria</taxon>
        <taxon>Rhodospirillales</taxon>
        <taxon>Rhodovibrionaceae</taxon>
        <taxon>Pelagibius</taxon>
    </lineage>
</organism>
<protein>
    <submittedName>
        <fullName evidence="1">Uncharacterized protein</fullName>
    </submittedName>
</protein>
<dbReference type="RefSeq" id="WP_167225315.1">
    <property type="nucleotide sequence ID" value="NZ_JAAQPH010000009.1"/>
</dbReference>
<accession>A0A967EY89</accession>
<comment type="caution">
    <text evidence="1">The sequence shown here is derived from an EMBL/GenBank/DDBJ whole genome shotgun (WGS) entry which is preliminary data.</text>
</comment>
<name>A0A967EY89_9PROT</name>
<sequence>MTTAVLYPLEVTPPGIAVWRRGNHAQDYVHSPDDDCILIMPADQPPRGTTAVRLGRVCV</sequence>
<evidence type="ECO:0000313" key="2">
    <source>
        <dbReference type="Proteomes" id="UP000761264"/>
    </source>
</evidence>
<gene>
    <name evidence="1" type="ORF">HBA54_13335</name>
</gene>
<reference evidence="1" key="1">
    <citation type="submission" date="2020-03" db="EMBL/GenBank/DDBJ databases">
        <title>Genome of Pelagibius litoralis DSM 21314T.</title>
        <authorList>
            <person name="Wang G."/>
        </authorList>
    </citation>
    <scope>NUCLEOTIDE SEQUENCE</scope>
    <source>
        <strain evidence="1">DSM 21314</strain>
    </source>
</reference>
<dbReference type="Proteomes" id="UP000761264">
    <property type="component" value="Unassembled WGS sequence"/>
</dbReference>
<keyword evidence="2" id="KW-1185">Reference proteome</keyword>
<dbReference type="EMBL" id="JAAQPH010000009">
    <property type="protein sequence ID" value="NIA69579.1"/>
    <property type="molecule type" value="Genomic_DNA"/>
</dbReference>
<proteinExistence type="predicted"/>
<dbReference type="AlphaFoldDB" id="A0A967EY89"/>
<evidence type="ECO:0000313" key="1">
    <source>
        <dbReference type="EMBL" id="NIA69579.1"/>
    </source>
</evidence>